<accession>A0A0K2SHA2</accession>
<dbReference type="InterPro" id="IPR001109">
    <property type="entry name" value="Hydrogenase_HupF/HypC"/>
</dbReference>
<dbReference type="SUPFAM" id="SSF159127">
    <property type="entry name" value="HupF/HypC-like"/>
    <property type="match status" value="1"/>
</dbReference>
<dbReference type="PANTHER" id="PTHR35177">
    <property type="entry name" value="HYDROGENASE MATURATION FACTOR HYBG"/>
    <property type="match status" value="1"/>
</dbReference>
<dbReference type="EMBL" id="AP014924">
    <property type="protein sequence ID" value="BAS26501.1"/>
    <property type="molecule type" value="Genomic_DNA"/>
</dbReference>
<dbReference type="Proteomes" id="UP000065807">
    <property type="component" value="Chromosome"/>
</dbReference>
<proteinExistence type="inferred from homology"/>
<name>A0A0K2SHA2_LIMPI</name>
<evidence type="ECO:0000256" key="1">
    <source>
        <dbReference type="ARBA" id="ARBA00006018"/>
    </source>
</evidence>
<dbReference type="GO" id="GO:0005506">
    <property type="term" value="F:iron ion binding"/>
    <property type="evidence" value="ECO:0007669"/>
    <property type="project" value="TreeGrafter"/>
</dbReference>
<protein>
    <submittedName>
        <fullName evidence="3">Hydrogenase expression/formation protein HupF/C</fullName>
    </submittedName>
</protein>
<reference evidence="4" key="1">
    <citation type="submission" date="2015-07" db="EMBL/GenBank/DDBJ databases">
        <title>Complete genome sequence and phylogenetic analysis of Limnochorda pilosa.</title>
        <authorList>
            <person name="Watanabe M."/>
            <person name="Kojima H."/>
            <person name="Fukui M."/>
        </authorList>
    </citation>
    <scope>NUCLEOTIDE SEQUENCE [LARGE SCALE GENOMIC DNA]</scope>
    <source>
        <strain evidence="4">HC45</strain>
    </source>
</reference>
<dbReference type="Pfam" id="PF01455">
    <property type="entry name" value="HupF_HypC"/>
    <property type="match status" value="1"/>
</dbReference>
<dbReference type="STRING" id="1555112.LIP_0644"/>
<dbReference type="InterPro" id="IPR019812">
    <property type="entry name" value="Hydgase_assmbl_chp_CS"/>
</dbReference>
<dbReference type="FunFam" id="2.30.30.140:FF:000022">
    <property type="entry name" value="Hydrogenase assembly chaperone HybG"/>
    <property type="match status" value="1"/>
</dbReference>
<keyword evidence="4" id="KW-1185">Reference proteome</keyword>
<dbReference type="GO" id="GO:1902670">
    <property type="term" value="F:carbon dioxide binding"/>
    <property type="evidence" value="ECO:0007669"/>
    <property type="project" value="TreeGrafter"/>
</dbReference>
<dbReference type="PROSITE" id="PS01097">
    <property type="entry name" value="HUPF_HYPC"/>
    <property type="match status" value="1"/>
</dbReference>
<comment type="similarity">
    <text evidence="1">Belongs to the HupF/HypC family.</text>
</comment>
<evidence type="ECO:0000313" key="3">
    <source>
        <dbReference type="EMBL" id="BAS26501.1"/>
    </source>
</evidence>
<dbReference type="PRINTS" id="PR00445">
    <property type="entry name" value="HUPFHYPC"/>
</dbReference>
<dbReference type="PANTHER" id="PTHR35177:SF2">
    <property type="entry name" value="HYDROGENASE MATURATION FACTOR HYBG"/>
    <property type="match status" value="1"/>
</dbReference>
<sequence length="100" mass="10861">MCLAIPGRILELRDDRMALVDMGGITRRVSLDLLEGVGVGDWVTIHVGFAISRIDETEARQTLELLRQIADAMEDPALAGLPVDEPSQAPESRGGPRALR</sequence>
<feature type="region of interest" description="Disordered" evidence="2">
    <location>
        <begin position="77"/>
        <end position="100"/>
    </location>
</feature>
<dbReference type="GO" id="GO:0051604">
    <property type="term" value="P:protein maturation"/>
    <property type="evidence" value="ECO:0007669"/>
    <property type="project" value="TreeGrafter"/>
</dbReference>
<gene>
    <name evidence="3" type="ORF">LIP_0644</name>
</gene>
<evidence type="ECO:0000256" key="2">
    <source>
        <dbReference type="SAM" id="MobiDB-lite"/>
    </source>
</evidence>
<evidence type="ECO:0000313" key="4">
    <source>
        <dbReference type="Proteomes" id="UP000065807"/>
    </source>
</evidence>
<organism evidence="3 4">
    <name type="scientific">Limnochorda pilosa</name>
    <dbReference type="NCBI Taxonomy" id="1555112"/>
    <lineage>
        <taxon>Bacteria</taxon>
        <taxon>Bacillati</taxon>
        <taxon>Bacillota</taxon>
        <taxon>Limnochordia</taxon>
        <taxon>Limnochordales</taxon>
        <taxon>Limnochordaceae</taxon>
        <taxon>Limnochorda</taxon>
    </lineage>
</organism>
<reference evidence="4" key="2">
    <citation type="journal article" date="2016" name="Int. J. Syst. Evol. Microbiol.">
        <title>Complete genome sequence and cell structure of Limnochorda pilosa, a Gram-negative spore-former within the phylum Firmicutes.</title>
        <authorList>
            <person name="Watanabe M."/>
            <person name="Kojima H."/>
            <person name="Fukui M."/>
        </authorList>
    </citation>
    <scope>NUCLEOTIDE SEQUENCE [LARGE SCALE GENOMIC DNA]</scope>
    <source>
        <strain evidence="4">HC45</strain>
    </source>
</reference>
<dbReference type="KEGG" id="lpil:LIP_0644"/>
<dbReference type="AlphaFoldDB" id="A0A0K2SHA2"/>
<dbReference type="NCBIfam" id="TIGR00074">
    <property type="entry name" value="hypC_hupF"/>
    <property type="match status" value="1"/>
</dbReference>
<dbReference type="Gene3D" id="2.30.30.140">
    <property type="match status" value="1"/>
</dbReference>
<dbReference type="OrthoDB" id="9806017at2"/>
<dbReference type="RefSeq" id="WP_068134125.1">
    <property type="nucleotide sequence ID" value="NZ_AP014924.1"/>
</dbReference>